<dbReference type="EMBL" id="OX451741">
    <property type="protein sequence ID" value="CAI8616401.1"/>
    <property type="molecule type" value="Genomic_DNA"/>
</dbReference>
<evidence type="ECO:0000313" key="1">
    <source>
        <dbReference type="EMBL" id="CAI8616401.1"/>
    </source>
</evidence>
<gene>
    <name evidence="1" type="ORF">VFH_VI027120</name>
</gene>
<organism evidence="1 2">
    <name type="scientific">Vicia faba</name>
    <name type="common">Broad bean</name>
    <name type="synonym">Faba vulgaris</name>
    <dbReference type="NCBI Taxonomy" id="3906"/>
    <lineage>
        <taxon>Eukaryota</taxon>
        <taxon>Viridiplantae</taxon>
        <taxon>Streptophyta</taxon>
        <taxon>Embryophyta</taxon>
        <taxon>Tracheophyta</taxon>
        <taxon>Spermatophyta</taxon>
        <taxon>Magnoliopsida</taxon>
        <taxon>eudicotyledons</taxon>
        <taxon>Gunneridae</taxon>
        <taxon>Pentapetalae</taxon>
        <taxon>rosids</taxon>
        <taxon>fabids</taxon>
        <taxon>Fabales</taxon>
        <taxon>Fabaceae</taxon>
        <taxon>Papilionoideae</taxon>
        <taxon>50 kb inversion clade</taxon>
        <taxon>NPAAA clade</taxon>
        <taxon>Hologalegina</taxon>
        <taxon>IRL clade</taxon>
        <taxon>Fabeae</taxon>
        <taxon>Vicia</taxon>
    </lineage>
</organism>
<proteinExistence type="predicted"/>
<dbReference type="AlphaFoldDB" id="A0AAV1B235"/>
<sequence>MPDQVRSSTTPQTPHACRLPLLFVYVSSSRLTFFSNHNFSHASFDSTKRKKRTSKSKGKGLRMLPIRDKSYDYSIVIETRNIEKYAQGKVDQSEGWSFVGIWIMARFSWEEGQFERIVKLRVCKVVFRWILTRGEGFVGDSPSFWLVYGLVLVHGSNMFFCGKFCKVYGQQLVAKWFGVSSMAKLEYGHEAKLWIK</sequence>
<reference evidence="1 2" key="1">
    <citation type="submission" date="2023-01" db="EMBL/GenBank/DDBJ databases">
        <authorList>
            <person name="Kreplak J."/>
        </authorList>
    </citation>
    <scope>NUCLEOTIDE SEQUENCE [LARGE SCALE GENOMIC DNA]</scope>
</reference>
<evidence type="ECO:0000313" key="2">
    <source>
        <dbReference type="Proteomes" id="UP001157006"/>
    </source>
</evidence>
<keyword evidence="2" id="KW-1185">Reference proteome</keyword>
<name>A0AAV1B235_VICFA</name>
<accession>A0AAV1B235</accession>
<dbReference type="Proteomes" id="UP001157006">
    <property type="component" value="Chromosome 6"/>
</dbReference>
<protein>
    <submittedName>
        <fullName evidence="1">Uncharacterized protein</fullName>
    </submittedName>
</protein>